<dbReference type="STRING" id="4536.A0A0E0GTV6"/>
<organism evidence="2">
    <name type="scientific">Oryza nivara</name>
    <name type="common">Indian wild rice</name>
    <name type="synonym">Oryza sativa f. spontanea</name>
    <dbReference type="NCBI Taxonomy" id="4536"/>
    <lineage>
        <taxon>Eukaryota</taxon>
        <taxon>Viridiplantae</taxon>
        <taxon>Streptophyta</taxon>
        <taxon>Embryophyta</taxon>
        <taxon>Tracheophyta</taxon>
        <taxon>Spermatophyta</taxon>
        <taxon>Magnoliopsida</taxon>
        <taxon>Liliopsida</taxon>
        <taxon>Poales</taxon>
        <taxon>Poaceae</taxon>
        <taxon>BOP clade</taxon>
        <taxon>Oryzoideae</taxon>
        <taxon>Oryzeae</taxon>
        <taxon>Oryzinae</taxon>
        <taxon>Oryza</taxon>
    </lineage>
</organism>
<name>A0A0E0GTV6_ORYNI</name>
<dbReference type="Proteomes" id="UP000006591">
    <property type="component" value="Chromosome 3"/>
</dbReference>
<evidence type="ECO:0000256" key="1">
    <source>
        <dbReference type="SAM" id="MobiDB-lite"/>
    </source>
</evidence>
<dbReference type="HOGENOM" id="CLU_1148786_0_0_1"/>
<feature type="compositionally biased region" description="Low complexity" evidence="1">
    <location>
        <begin position="26"/>
        <end position="48"/>
    </location>
</feature>
<protein>
    <submittedName>
        <fullName evidence="2">Uncharacterized protein</fullName>
    </submittedName>
</protein>
<evidence type="ECO:0000313" key="2">
    <source>
        <dbReference type="EnsemblPlants" id="ONIVA03G35920.1"/>
    </source>
</evidence>
<dbReference type="AlphaFoldDB" id="A0A0E0GTV6"/>
<sequence>MRRRRRRRTPAVKGGGQPGARRGEAGEAALSMTGSMAAAAAPSLPGGATDDEAERRHSLSAAAARGRRTWRRGDAGTGGGISPASQAPPLPIRSPPTGRRVPPTLPQSPLFFSPACSRLAAALLVIAAFQVLHRRCHLRSLPRAPPRCCRSRCLLLLARLPRARRRTANFSSSHRLAAAAAASSSLSFRCSLRGHPAAVFRRPLRCDQAHNTAHLDVLGHCHHELLLDASPPPLIWHLCYAA</sequence>
<reference evidence="2" key="1">
    <citation type="submission" date="2015-04" db="UniProtKB">
        <authorList>
            <consortium name="EnsemblPlants"/>
        </authorList>
    </citation>
    <scope>IDENTIFICATION</scope>
    <source>
        <strain evidence="2">SL10</strain>
    </source>
</reference>
<keyword evidence="3" id="KW-1185">Reference proteome</keyword>
<feature type="region of interest" description="Disordered" evidence="1">
    <location>
        <begin position="1"/>
        <end position="101"/>
    </location>
</feature>
<dbReference type="EnsemblPlants" id="ONIVA03G35920.1">
    <property type="protein sequence ID" value="ONIVA03G35920.1"/>
    <property type="gene ID" value="ONIVA03G35920"/>
</dbReference>
<accession>A0A0E0GTV6</accession>
<feature type="compositionally biased region" description="Basic residues" evidence="1">
    <location>
        <begin position="1"/>
        <end position="10"/>
    </location>
</feature>
<dbReference type="Gramene" id="ONIVA03G35920.1">
    <property type="protein sequence ID" value="ONIVA03G35920.1"/>
    <property type="gene ID" value="ONIVA03G35920"/>
</dbReference>
<proteinExistence type="predicted"/>
<reference evidence="2" key="2">
    <citation type="submission" date="2018-04" db="EMBL/GenBank/DDBJ databases">
        <title>OnivRS2 (Oryza nivara Reference Sequence Version 2).</title>
        <authorList>
            <person name="Zhang J."/>
            <person name="Kudrna D."/>
            <person name="Lee S."/>
            <person name="Talag J."/>
            <person name="Rajasekar S."/>
            <person name="Welchert J."/>
            <person name="Hsing Y.-I."/>
            <person name="Wing R.A."/>
        </authorList>
    </citation>
    <scope>NUCLEOTIDE SEQUENCE [LARGE SCALE GENOMIC DNA]</scope>
    <source>
        <strain evidence="2">SL10</strain>
    </source>
</reference>
<evidence type="ECO:0000313" key="3">
    <source>
        <dbReference type="Proteomes" id="UP000006591"/>
    </source>
</evidence>